<evidence type="ECO:0000313" key="2">
    <source>
        <dbReference type="EMBL" id="OEU13848.1"/>
    </source>
</evidence>
<dbReference type="AlphaFoldDB" id="A0A1E7F6M3"/>
<accession>A0A1E7F6M3</accession>
<feature type="compositionally biased region" description="Polar residues" evidence="1">
    <location>
        <begin position="80"/>
        <end position="90"/>
    </location>
</feature>
<evidence type="ECO:0000256" key="1">
    <source>
        <dbReference type="SAM" id="MobiDB-lite"/>
    </source>
</evidence>
<organism evidence="2 3">
    <name type="scientific">Fragilariopsis cylindrus CCMP1102</name>
    <dbReference type="NCBI Taxonomy" id="635003"/>
    <lineage>
        <taxon>Eukaryota</taxon>
        <taxon>Sar</taxon>
        <taxon>Stramenopiles</taxon>
        <taxon>Ochrophyta</taxon>
        <taxon>Bacillariophyta</taxon>
        <taxon>Bacillariophyceae</taxon>
        <taxon>Bacillariophycidae</taxon>
        <taxon>Bacillariales</taxon>
        <taxon>Bacillariaceae</taxon>
        <taxon>Fragilariopsis</taxon>
    </lineage>
</organism>
<dbReference type="KEGG" id="fcy:FRACYDRAFT_269947"/>
<evidence type="ECO:0000313" key="3">
    <source>
        <dbReference type="Proteomes" id="UP000095751"/>
    </source>
</evidence>
<feature type="region of interest" description="Disordered" evidence="1">
    <location>
        <begin position="75"/>
        <end position="100"/>
    </location>
</feature>
<dbReference type="InParanoid" id="A0A1E7F6M3"/>
<feature type="region of interest" description="Disordered" evidence="1">
    <location>
        <begin position="1"/>
        <end position="56"/>
    </location>
</feature>
<protein>
    <submittedName>
        <fullName evidence="2">Uncharacterized protein</fullName>
    </submittedName>
</protein>
<proteinExistence type="predicted"/>
<keyword evidence="3" id="KW-1185">Reference proteome</keyword>
<feature type="compositionally biased region" description="Basic and acidic residues" evidence="1">
    <location>
        <begin position="91"/>
        <end position="100"/>
    </location>
</feature>
<dbReference type="EMBL" id="KV784361">
    <property type="protein sequence ID" value="OEU13848.1"/>
    <property type="molecule type" value="Genomic_DNA"/>
</dbReference>
<dbReference type="Proteomes" id="UP000095751">
    <property type="component" value="Unassembled WGS sequence"/>
</dbReference>
<sequence>MKRSYQETNTRDDTTSSGGIEEIMKTPRPILIEVEEHDTASRNNSSSSSSSKRQRKIAGASLNLLIRVMEEASALKDEVSSTSESKSQGEGTKKIMIDRVPSDDYNRSLSSSFCSSSSSNSSVSVSVSSAAACGECEVVAPTVPCGRPLMAPPRFPTQLFPVQEIITTTQSKTAPLTTTGVYIINDNNYTLKPLSVKLLPKQQIKYL</sequence>
<name>A0A1E7F6M3_9STRA</name>
<gene>
    <name evidence="2" type="ORF">FRACYDRAFT_269947</name>
</gene>
<reference evidence="2 3" key="1">
    <citation type="submission" date="2016-09" db="EMBL/GenBank/DDBJ databases">
        <title>Extensive genetic diversity and differential bi-allelic expression allows diatom success in the polar Southern Ocean.</title>
        <authorList>
            <consortium name="DOE Joint Genome Institute"/>
            <person name="Mock T."/>
            <person name="Otillar R.P."/>
            <person name="Strauss J."/>
            <person name="Dupont C."/>
            <person name="Frickenhaus S."/>
            <person name="Maumus F."/>
            <person name="Mcmullan M."/>
            <person name="Sanges R."/>
            <person name="Schmutz J."/>
            <person name="Toseland A."/>
            <person name="Valas R."/>
            <person name="Veluchamy A."/>
            <person name="Ward B.J."/>
            <person name="Allen A."/>
            <person name="Barry K."/>
            <person name="Falciatore A."/>
            <person name="Ferrante M."/>
            <person name="Fortunato A.E."/>
            <person name="Gloeckner G."/>
            <person name="Gruber A."/>
            <person name="Hipkin R."/>
            <person name="Janech M."/>
            <person name="Kroth P."/>
            <person name="Leese F."/>
            <person name="Lindquist E."/>
            <person name="Lyon B.R."/>
            <person name="Martin J."/>
            <person name="Mayer C."/>
            <person name="Parker M."/>
            <person name="Quesneville H."/>
            <person name="Raymond J."/>
            <person name="Uhlig C."/>
            <person name="Valentin K.U."/>
            <person name="Worden A.Z."/>
            <person name="Armbrust E.V."/>
            <person name="Bowler C."/>
            <person name="Green B."/>
            <person name="Moulton V."/>
            <person name="Van Oosterhout C."/>
            <person name="Grigoriev I."/>
        </authorList>
    </citation>
    <scope>NUCLEOTIDE SEQUENCE [LARGE SCALE GENOMIC DNA]</scope>
    <source>
        <strain evidence="2 3">CCMP1102</strain>
    </source>
</reference>